<protein>
    <submittedName>
        <fullName evidence="2">Uncharacterized protein</fullName>
    </submittedName>
</protein>
<keyword evidence="3" id="KW-1185">Reference proteome</keyword>
<name>A0A5C6CHN4_9BACT</name>
<keyword evidence="1" id="KW-0175">Coiled coil</keyword>
<dbReference type="Proteomes" id="UP000316304">
    <property type="component" value="Unassembled WGS sequence"/>
</dbReference>
<evidence type="ECO:0000313" key="3">
    <source>
        <dbReference type="Proteomes" id="UP000316304"/>
    </source>
</evidence>
<dbReference type="EMBL" id="SJPT01000003">
    <property type="protein sequence ID" value="TWU23878.1"/>
    <property type="molecule type" value="Genomic_DNA"/>
</dbReference>
<sequence length="624" mass="68594">MGLQQLNSRRYIVQTAFFVVLIGIQTHYSSESTAQLSDADRARLVAQIRVDESQITPDQFPDLEAAKRAVSEQIDSVERFMLAQQSLSNGQAWLEYLALDPLSEALQSDSLADVAQTAMDARFRLIGNIDGLELDVLTRLRSSIESLLSAIRFRDGEKSAEQLRKQLDSLAKRIEAMDSIPSAEDAAALSALVGLLEESQQSRAAVSAIRDVFGRPNLAVFVGEQAVQLAVNRQVDRSRPIRDCILGTRIIGDAHTSGFVTATLLPSVGAARIQVSLDGNVSTKSTGFNGPVRLRTLGNAQISATRTLNLNESGVTMDPAYATVSLNTEITAIEHKLKLVRRIASKRAAEQKPKADRIAVSRMQKQVGQEFAQQTSEAGGLEPPNISERIAPTLRRLSLVDPARLWGSTEETIYIDSTLRRNDQISTTVARPAISSSYEAAIQIQESVVDNALGPFLAGRTVNEAMINDLLAESGRPVEKKEGEDAEPPFEIDFARLQPIVFEAREGAIRLGIRGTRFAQGERELKVPMEITATYRPAKTPEGHAILIRDADVNVDFPGRKRLSVSQAGLKRTIQNRFDEVFPDSLLHRAIEVPATVEIEAIRGREYHAHHIDSRDGWLTIAVR</sequence>
<evidence type="ECO:0000256" key="1">
    <source>
        <dbReference type="SAM" id="Coils"/>
    </source>
</evidence>
<dbReference type="OrthoDB" id="248057at2"/>
<proteinExistence type="predicted"/>
<dbReference type="AlphaFoldDB" id="A0A5C6CHN4"/>
<accession>A0A5C6CHN4</accession>
<comment type="caution">
    <text evidence="2">The sequence shown here is derived from an EMBL/GenBank/DDBJ whole genome shotgun (WGS) entry which is preliminary data.</text>
</comment>
<reference evidence="2 3" key="1">
    <citation type="submission" date="2019-02" db="EMBL/GenBank/DDBJ databases">
        <title>Deep-cultivation of Planctomycetes and their phenomic and genomic characterization uncovers novel biology.</title>
        <authorList>
            <person name="Wiegand S."/>
            <person name="Jogler M."/>
            <person name="Boedeker C."/>
            <person name="Pinto D."/>
            <person name="Vollmers J."/>
            <person name="Rivas-Marin E."/>
            <person name="Kohn T."/>
            <person name="Peeters S.H."/>
            <person name="Heuer A."/>
            <person name="Rast P."/>
            <person name="Oberbeckmann S."/>
            <person name="Bunk B."/>
            <person name="Jeske O."/>
            <person name="Meyerdierks A."/>
            <person name="Storesund J.E."/>
            <person name="Kallscheuer N."/>
            <person name="Luecker S."/>
            <person name="Lage O.M."/>
            <person name="Pohl T."/>
            <person name="Merkel B.J."/>
            <person name="Hornburger P."/>
            <person name="Mueller R.-W."/>
            <person name="Bruemmer F."/>
            <person name="Labrenz M."/>
            <person name="Spormann A.M."/>
            <person name="Op Den Camp H."/>
            <person name="Overmann J."/>
            <person name="Amann R."/>
            <person name="Jetten M.S.M."/>
            <person name="Mascher T."/>
            <person name="Medema M.H."/>
            <person name="Devos D.P."/>
            <person name="Kaster A.-K."/>
            <person name="Ovreas L."/>
            <person name="Rohde M."/>
            <person name="Galperin M.Y."/>
            <person name="Jogler C."/>
        </authorList>
    </citation>
    <scope>NUCLEOTIDE SEQUENCE [LARGE SCALE GENOMIC DNA]</scope>
    <source>
        <strain evidence="2 3">Pla52o</strain>
    </source>
</reference>
<evidence type="ECO:0000313" key="2">
    <source>
        <dbReference type="EMBL" id="TWU23878.1"/>
    </source>
</evidence>
<organism evidence="2 3">
    <name type="scientific">Novipirellula galeiformis</name>
    <dbReference type="NCBI Taxonomy" id="2528004"/>
    <lineage>
        <taxon>Bacteria</taxon>
        <taxon>Pseudomonadati</taxon>
        <taxon>Planctomycetota</taxon>
        <taxon>Planctomycetia</taxon>
        <taxon>Pirellulales</taxon>
        <taxon>Pirellulaceae</taxon>
        <taxon>Novipirellula</taxon>
    </lineage>
</organism>
<gene>
    <name evidence="2" type="ORF">Pla52o_18010</name>
</gene>
<dbReference type="RefSeq" id="WP_146594170.1">
    <property type="nucleotide sequence ID" value="NZ_SJPT01000003.1"/>
</dbReference>
<feature type="coiled-coil region" evidence="1">
    <location>
        <begin position="153"/>
        <end position="180"/>
    </location>
</feature>